<feature type="transmembrane region" description="Helical" evidence="1">
    <location>
        <begin position="46"/>
        <end position="79"/>
    </location>
</feature>
<dbReference type="STRING" id="294747.C5M7E0"/>
<keyword evidence="1" id="KW-1133">Transmembrane helix</keyword>
<dbReference type="GeneID" id="8300435"/>
<keyword evidence="1" id="KW-0472">Membrane</keyword>
<dbReference type="eggNOG" id="ENOG502RQ2C">
    <property type="taxonomic scope" value="Eukaryota"/>
</dbReference>
<dbReference type="AlphaFoldDB" id="C5M7E0"/>
<dbReference type="Proteomes" id="UP000002037">
    <property type="component" value="Unassembled WGS sequence"/>
</dbReference>
<keyword evidence="1" id="KW-0812">Transmembrane</keyword>
<protein>
    <submittedName>
        <fullName evidence="2">Uncharacterized protein</fullName>
    </submittedName>
</protein>
<reference evidence="2 3" key="1">
    <citation type="journal article" date="2009" name="Nature">
        <title>Evolution of pathogenicity and sexual reproduction in eight Candida genomes.</title>
        <authorList>
            <person name="Butler G."/>
            <person name="Rasmussen M.D."/>
            <person name="Lin M.F."/>
            <person name="Santos M.A."/>
            <person name="Sakthikumar S."/>
            <person name="Munro C.A."/>
            <person name="Rheinbay E."/>
            <person name="Grabherr M."/>
            <person name="Forche A."/>
            <person name="Reedy J.L."/>
            <person name="Agrafioti I."/>
            <person name="Arnaud M.B."/>
            <person name="Bates S."/>
            <person name="Brown A.J."/>
            <person name="Brunke S."/>
            <person name="Costanzo M.C."/>
            <person name="Fitzpatrick D.A."/>
            <person name="de Groot P.W."/>
            <person name="Harris D."/>
            <person name="Hoyer L.L."/>
            <person name="Hube B."/>
            <person name="Klis F.M."/>
            <person name="Kodira C."/>
            <person name="Lennard N."/>
            <person name="Logue M.E."/>
            <person name="Martin R."/>
            <person name="Neiman A.M."/>
            <person name="Nikolaou E."/>
            <person name="Quail M.A."/>
            <person name="Quinn J."/>
            <person name="Santos M.C."/>
            <person name="Schmitzberger F.F."/>
            <person name="Sherlock G."/>
            <person name="Shah P."/>
            <person name="Silverstein K.A."/>
            <person name="Skrzypek M.S."/>
            <person name="Soll D."/>
            <person name="Staggs R."/>
            <person name="Stansfield I."/>
            <person name="Stumpf M.P."/>
            <person name="Sudbery P.E."/>
            <person name="Srikantha T."/>
            <person name="Zeng Q."/>
            <person name="Berman J."/>
            <person name="Berriman M."/>
            <person name="Heitman J."/>
            <person name="Gow N.A."/>
            <person name="Lorenz M.C."/>
            <person name="Birren B.W."/>
            <person name="Kellis M."/>
            <person name="Cuomo C.A."/>
        </authorList>
    </citation>
    <scope>NUCLEOTIDE SEQUENCE [LARGE SCALE GENOMIC DNA]</scope>
    <source>
        <strain evidence="3">ATCC MYA-3404 / T1</strain>
    </source>
</reference>
<accession>C5M7E0</accession>
<dbReference type="KEGG" id="ctp:CTRG_01772"/>
<evidence type="ECO:0000313" key="2">
    <source>
        <dbReference type="EMBL" id="EER34910.1"/>
    </source>
</evidence>
<sequence length="431" mass="48023">MTTLFQKEKTNHTNNFFLFFVSSIYIVLCHFPLVDYQLSVMTEVSNTALLVLLILVLVFVVILVFIFVLCLPWCCPFFFIGCTRRRRLRVAINEFLEEQLDENKEAIHQINDLENQVDNQDPQNNADAASNVALNSFPMNSTHSTRLQPPVSDITVAAAGPIPEMHTPDPIAATAASEGASQSVINDTRDSDFKSVLEEYLAEDTVGEPVIQTIVANPIDQNTDLVSGYDTYSRTVLLQLVTEACRKPNEQIIRSVTDPFSEKLIRIGEKVVVVKPFIGKNDREFGSLQTGDLLRIIKFSIADVADSDATGSIKSIHIGSAKTKCKPNEIKIDTGDQSEYQTEEITVHRSDPNHEKIICTGILLDTYLDFNSHNNELKLKVKEDQEIDGSNDGETIPFELIKEFPLSIVSLETTVVKTALFGDGADSETEF</sequence>
<dbReference type="VEuPathDB" id="FungiDB:CTRG_01772"/>
<dbReference type="HOGENOM" id="CLU_692601_0_0_1"/>
<dbReference type="RefSeq" id="XP_002547465.1">
    <property type="nucleotide sequence ID" value="XM_002547419.1"/>
</dbReference>
<organism evidence="2 3">
    <name type="scientific">Candida tropicalis (strain ATCC MYA-3404 / T1)</name>
    <name type="common">Yeast</name>
    <dbReference type="NCBI Taxonomy" id="294747"/>
    <lineage>
        <taxon>Eukaryota</taxon>
        <taxon>Fungi</taxon>
        <taxon>Dikarya</taxon>
        <taxon>Ascomycota</taxon>
        <taxon>Saccharomycotina</taxon>
        <taxon>Pichiomycetes</taxon>
        <taxon>Debaryomycetaceae</taxon>
        <taxon>Candida/Lodderomyces clade</taxon>
        <taxon>Candida</taxon>
    </lineage>
</organism>
<keyword evidence="3" id="KW-1185">Reference proteome</keyword>
<name>C5M7E0_CANTT</name>
<dbReference type="OrthoDB" id="4084460at2759"/>
<feature type="transmembrane region" description="Helical" evidence="1">
    <location>
        <begin position="16"/>
        <end position="34"/>
    </location>
</feature>
<evidence type="ECO:0000313" key="3">
    <source>
        <dbReference type="Proteomes" id="UP000002037"/>
    </source>
</evidence>
<proteinExistence type="predicted"/>
<gene>
    <name evidence="2" type="ORF">CTRG_01772</name>
</gene>
<evidence type="ECO:0000256" key="1">
    <source>
        <dbReference type="SAM" id="Phobius"/>
    </source>
</evidence>
<dbReference type="EMBL" id="GG692396">
    <property type="protein sequence ID" value="EER34910.1"/>
    <property type="molecule type" value="Genomic_DNA"/>
</dbReference>